<dbReference type="VEuPathDB" id="AmoebaDB:FDP41_011848"/>
<feature type="compositionally biased region" description="Polar residues" evidence="1">
    <location>
        <begin position="63"/>
        <end position="100"/>
    </location>
</feature>
<accession>A0A6A5BXJ8</accession>
<comment type="caution">
    <text evidence="2">The sequence shown here is derived from an EMBL/GenBank/DDBJ whole genome shotgun (WGS) entry which is preliminary data.</text>
</comment>
<evidence type="ECO:0000313" key="2">
    <source>
        <dbReference type="EMBL" id="KAF0981987.1"/>
    </source>
</evidence>
<name>A0A6A5BXJ8_NAEFO</name>
<feature type="compositionally biased region" description="Low complexity" evidence="1">
    <location>
        <begin position="170"/>
        <end position="179"/>
    </location>
</feature>
<feature type="compositionally biased region" description="Polar residues" evidence="1">
    <location>
        <begin position="1"/>
        <end position="26"/>
    </location>
</feature>
<evidence type="ECO:0000313" key="3">
    <source>
        <dbReference type="Proteomes" id="UP000444721"/>
    </source>
</evidence>
<protein>
    <submittedName>
        <fullName evidence="2">Uncharacterized protein</fullName>
    </submittedName>
</protein>
<keyword evidence="3" id="KW-1185">Reference proteome</keyword>
<feature type="region of interest" description="Disordered" evidence="1">
    <location>
        <begin position="264"/>
        <end position="285"/>
    </location>
</feature>
<dbReference type="GeneID" id="68119063"/>
<evidence type="ECO:0000256" key="1">
    <source>
        <dbReference type="SAM" id="MobiDB-lite"/>
    </source>
</evidence>
<dbReference type="AlphaFoldDB" id="A0A6A5BXJ8"/>
<dbReference type="EMBL" id="VFQX01000012">
    <property type="protein sequence ID" value="KAF0981987.1"/>
    <property type="molecule type" value="Genomic_DNA"/>
</dbReference>
<dbReference type="OrthoDB" id="6226111at2759"/>
<dbReference type="RefSeq" id="XP_044566700.1">
    <property type="nucleotide sequence ID" value="XM_044702302.1"/>
</dbReference>
<sequence>MMLRKGSTSSSKMGTRTWQSEASSLETVGVVSSERKPSSSSKIISSKTSSHSKQVSSKPTSSGNQRKASPQTVENVLEQSKKNSVISQAKQKAHETTNNVDKLALETVILEEELKRLKFNIMKEKENWKNVPKQGIWKSSQKIRENISGQTVASPLIPSKPKSSQRETRPSSSSSSYNSDEGKIIKIRSSVTNFQDLGVKACNNELPPSLKTKPIPGTIYEEICEIPDSSNQQPVQKQTKLAEGEYDEALQQRLFQEAVRSWREGNSDAKIQESPATSSTPLRDGTYDEELQQKLFKDAVMAWRGEQPHVVKAPTSNAETSSDPFVEKKSSGLSMFQTEFVENLCNATRYTYFDKHFRK</sequence>
<dbReference type="Proteomes" id="UP000444721">
    <property type="component" value="Unassembled WGS sequence"/>
</dbReference>
<dbReference type="VEuPathDB" id="AmoebaDB:NF0049980"/>
<dbReference type="VEuPathDB" id="AmoebaDB:NfTy_022130"/>
<proteinExistence type="predicted"/>
<feature type="region of interest" description="Disordered" evidence="1">
    <location>
        <begin position="147"/>
        <end position="181"/>
    </location>
</feature>
<gene>
    <name evidence="2" type="ORF">FDP41_011848</name>
</gene>
<feature type="compositionally biased region" description="Low complexity" evidence="1">
    <location>
        <begin position="38"/>
        <end position="62"/>
    </location>
</feature>
<organism evidence="2 3">
    <name type="scientific">Naegleria fowleri</name>
    <name type="common">Brain eating amoeba</name>
    <dbReference type="NCBI Taxonomy" id="5763"/>
    <lineage>
        <taxon>Eukaryota</taxon>
        <taxon>Discoba</taxon>
        <taxon>Heterolobosea</taxon>
        <taxon>Tetramitia</taxon>
        <taxon>Eutetramitia</taxon>
        <taxon>Vahlkampfiidae</taxon>
        <taxon>Naegleria</taxon>
    </lineage>
</organism>
<reference evidence="2 3" key="1">
    <citation type="journal article" date="2019" name="Sci. Rep.">
        <title>Nanopore sequencing improves the draft genome of the human pathogenic amoeba Naegleria fowleri.</title>
        <authorList>
            <person name="Liechti N."/>
            <person name="Schurch N."/>
            <person name="Bruggmann R."/>
            <person name="Wittwer M."/>
        </authorList>
    </citation>
    <scope>NUCLEOTIDE SEQUENCE [LARGE SCALE GENOMIC DNA]</scope>
    <source>
        <strain evidence="2 3">ATCC 30894</strain>
    </source>
</reference>
<feature type="region of interest" description="Disordered" evidence="1">
    <location>
        <begin position="1"/>
        <end position="102"/>
    </location>
</feature>